<proteinExistence type="predicted"/>
<keyword evidence="1" id="KW-0479">Metal-binding</keyword>
<dbReference type="PROSITE" id="PS51379">
    <property type="entry name" value="4FE4S_FER_2"/>
    <property type="match status" value="1"/>
</dbReference>
<dbReference type="InterPro" id="IPR017900">
    <property type="entry name" value="4Fe4S_Fe_S_CS"/>
</dbReference>
<dbReference type="PROSITE" id="PS00198">
    <property type="entry name" value="4FE4S_FER_1"/>
    <property type="match status" value="1"/>
</dbReference>
<keyword evidence="6" id="KW-1185">Reference proteome</keyword>
<dbReference type="SUPFAM" id="SSF46548">
    <property type="entry name" value="alpha-helical ferredoxin"/>
    <property type="match status" value="1"/>
</dbReference>
<reference evidence="6" key="1">
    <citation type="submission" date="2016-11" db="EMBL/GenBank/DDBJ databases">
        <authorList>
            <person name="Varghese N."/>
            <person name="Submissions S."/>
        </authorList>
    </citation>
    <scope>NUCLEOTIDE SEQUENCE [LARGE SCALE GENOMIC DNA]</scope>
    <source>
        <strain evidence="6">DSM 16219</strain>
    </source>
</reference>
<keyword evidence="3" id="KW-0411">Iron-sulfur</keyword>
<dbReference type="Pfam" id="PF13484">
    <property type="entry name" value="Fer4_16"/>
    <property type="match status" value="1"/>
</dbReference>
<gene>
    <name evidence="5" type="ORF">SAMN02745216_03775</name>
</gene>
<feature type="domain" description="4Fe-4S ferredoxin-type" evidence="4">
    <location>
        <begin position="154"/>
        <end position="186"/>
    </location>
</feature>
<evidence type="ECO:0000259" key="4">
    <source>
        <dbReference type="PROSITE" id="PS51379"/>
    </source>
</evidence>
<sequence length="241" mass="26309">MPDDYTLQIKAKAAQLGADLAGIADLAPFKDEKTYPASLLAPFTRALSMAVQIPSMVFETIHKKPSDLYNHVYKTANMMLDQIALKAAGSLEQDGYRSLPIPASQIIDVKDYRGALSHKAIARMAGLGWQGKSLLLVTPKFGPRVRLVTVLTNAPLEPDGPVANRCGKCTNCKDACPAGAIKGVQIKDRYADRNQALDFQKCVDKTAEFARMDNIGARICGFCIKACPFGRKNPKNLPWLQ</sequence>
<evidence type="ECO:0000313" key="6">
    <source>
        <dbReference type="Proteomes" id="UP000183994"/>
    </source>
</evidence>
<dbReference type="Proteomes" id="UP000183994">
    <property type="component" value="Unassembled WGS sequence"/>
</dbReference>
<keyword evidence="2" id="KW-0408">Iron</keyword>
<organism evidence="5 6">
    <name type="scientific">Desulfatibacillum alkenivorans DSM 16219</name>
    <dbReference type="NCBI Taxonomy" id="1121393"/>
    <lineage>
        <taxon>Bacteria</taxon>
        <taxon>Pseudomonadati</taxon>
        <taxon>Thermodesulfobacteriota</taxon>
        <taxon>Desulfobacteria</taxon>
        <taxon>Desulfobacterales</taxon>
        <taxon>Desulfatibacillaceae</taxon>
        <taxon>Desulfatibacillum</taxon>
    </lineage>
</organism>
<accession>A0A1M6U0A3</accession>
<dbReference type="Gene3D" id="3.30.70.20">
    <property type="match status" value="1"/>
</dbReference>
<dbReference type="EMBL" id="FQZU01000029">
    <property type="protein sequence ID" value="SHK62518.1"/>
    <property type="molecule type" value="Genomic_DNA"/>
</dbReference>
<protein>
    <submittedName>
        <fullName evidence="5">Epoxyqueuosine reductase QueG (Queuosine biosynthesis)</fullName>
    </submittedName>
</protein>
<dbReference type="AlphaFoldDB" id="A0A1M6U0A3"/>
<evidence type="ECO:0000256" key="3">
    <source>
        <dbReference type="ARBA" id="ARBA00023014"/>
    </source>
</evidence>
<dbReference type="GO" id="GO:0051536">
    <property type="term" value="F:iron-sulfur cluster binding"/>
    <property type="evidence" value="ECO:0007669"/>
    <property type="project" value="UniProtKB-KW"/>
</dbReference>
<evidence type="ECO:0000313" key="5">
    <source>
        <dbReference type="EMBL" id="SHK62518.1"/>
    </source>
</evidence>
<dbReference type="PANTHER" id="PTHR42827:SF1">
    <property type="entry name" value="IRON-SULFUR CLUSTER-BINDING PROTEIN"/>
    <property type="match status" value="1"/>
</dbReference>
<dbReference type="PANTHER" id="PTHR42827">
    <property type="entry name" value="IRON-SULFUR CLUSTER-BINDING PROTEIN-RELATED"/>
    <property type="match status" value="1"/>
</dbReference>
<dbReference type="OrthoDB" id="9815745at2"/>
<dbReference type="RefSeq" id="WP_073477819.1">
    <property type="nucleotide sequence ID" value="NZ_FQZU01000029.1"/>
</dbReference>
<evidence type="ECO:0000256" key="2">
    <source>
        <dbReference type="ARBA" id="ARBA00023004"/>
    </source>
</evidence>
<dbReference type="GO" id="GO:0046872">
    <property type="term" value="F:metal ion binding"/>
    <property type="evidence" value="ECO:0007669"/>
    <property type="project" value="UniProtKB-KW"/>
</dbReference>
<evidence type="ECO:0000256" key="1">
    <source>
        <dbReference type="ARBA" id="ARBA00022723"/>
    </source>
</evidence>
<name>A0A1M6U0A3_9BACT</name>
<dbReference type="STRING" id="1121393.SAMN02745216_03775"/>
<dbReference type="InterPro" id="IPR017896">
    <property type="entry name" value="4Fe4S_Fe-S-bd"/>
</dbReference>